<dbReference type="EMBL" id="BGPR01002711">
    <property type="protein sequence ID" value="GBM77809.1"/>
    <property type="molecule type" value="Genomic_DNA"/>
</dbReference>
<proteinExistence type="predicted"/>
<name>A0A4Y2IKT2_ARAVE</name>
<gene>
    <name evidence="1" type="ORF">AVEN_201132_1</name>
</gene>
<evidence type="ECO:0000313" key="1">
    <source>
        <dbReference type="EMBL" id="GBM77809.1"/>
    </source>
</evidence>
<evidence type="ECO:0000313" key="2">
    <source>
        <dbReference type="Proteomes" id="UP000499080"/>
    </source>
</evidence>
<organism evidence="1 2">
    <name type="scientific">Araneus ventricosus</name>
    <name type="common">Orbweaver spider</name>
    <name type="synonym">Epeira ventricosa</name>
    <dbReference type="NCBI Taxonomy" id="182803"/>
    <lineage>
        <taxon>Eukaryota</taxon>
        <taxon>Metazoa</taxon>
        <taxon>Ecdysozoa</taxon>
        <taxon>Arthropoda</taxon>
        <taxon>Chelicerata</taxon>
        <taxon>Arachnida</taxon>
        <taxon>Araneae</taxon>
        <taxon>Araneomorphae</taxon>
        <taxon>Entelegynae</taxon>
        <taxon>Araneoidea</taxon>
        <taxon>Araneidae</taxon>
        <taxon>Araneus</taxon>
    </lineage>
</organism>
<comment type="caution">
    <text evidence="1">The sequence shown here is derived from an EMBL/GenBank/DDBJ whole genome shotgun (WGS) entry which is preliminary data.</text>
</comment>
<keyword evidence="2" id="KW-1185">Reference proteome</keyword>
<accession>A0A4Y2IKT2</accession>
<reference evidence="1 2" key="1">
    <citation type="journal article" date="2019" name="Sci. Rep.">
        <title>Orb-weaving spider Araneus ventricosus genome elucidates the spidroin gene catalogue.</title>
        <authorList>
            <person name="Kono N."/>
            <person name="Nakamura H."/>
            <person name="Ohtoshi R."/>
            <person name="Moran D.A.P."/>
            <person name="Shinohara A."/>
            <person name="Yoshida Y."/>
            <person name="Fujiwara M."/>
            <person name="Mori M."/>
            <person name="Tomita M."/>
            <person name="Arakawa K."/>
        </authorList>
    </citation>
    <scope>NUCLEOTIDE SEQUENCE [LARGE SCALE GENOMIC DNA]</scope>
</reference>
<sequence>MEEPEKLVQAAEGLTFVTLLTARYNALRLPGPDKYWIKLMIGNTLPGLDESLFPLYRTDARMSMADNINNPADNPSCLSAGTVHLVDSVMVWNVCEAGDM</sequence>
<dbReference type="Proteomes" id="UP000499080">
    <property type="component" value="Unassembled WGS sequence"/>
</dbReference>
<protein>
    <submittedName>
        <fullName evidence="1">Uncharacterized protein</fullName>
    </submittedName>
</protein>
<dbReference type="AlphaFoldDB" id="A0A4Y2IKT2"/>